<dbReference type="RefSeq" id="WP_091967903.1">
    <property type="nucleotide sequence ID" value="NZ_FMAI01000063.1"/>
</dbReference>
<sequence length="303" mass="32821">MISEVFITCAVTGGGQAPTQKNVPVTPEQIAESAIEAARAGAAAVHLHVRDLKTREGVLDPALYRQVVRRIRKSDVNPVINLTTGEGCYIVLGSSNSPLPLSLETDMLGALERLVHVEELRPEICTLDCGSMSSRKGSDGAMINTIGMLRVMAAHVQELGVKPELEVFDTGHLKMVHDLVKEGFIDDVPLIQLCMGVGYGASDDLTTLMALVHQLPSRAVYSTFSVGPMQLPYAALAPMIGANVRVGLEDNLYLSRGRLATNAGLVQRAIDILDRIGVRVMSPNEMREKLKLKVMRREVNGDD</sequence>
<dbReference type="PANTHER" id="PTHR37418:SF2">
    <property type="entry name" value="3-KETO-5-AMINOHEXANOATE CLEAVAGE ENZYME"/>
    <property type="match status" value="1"/>
</dbReference>
<evidence type="ECO:0000256" key="4">
    <source>
        <dbReference type="ARBA" id="ARBA00022833"/>
    </source>
</evidence>
<dbReference type="GO" id="GO:0043720">
    <property type="term" value="F:3-keto-5-aminohexanoate cleavage activity"/>
    <property type="evidence" value="ECO:0007669"/>
    <property type="project" value="InterPro"/>
</dbReference>
<gene>
    <name evidence="5" type="ORF">GA0061098_106310</name>
</gene>
<dbReference type="Gene3D" id="3.20.20.70">
    <property type="entry name" value="Aldolase class I"/>
    <property type="match status" value="1"/>
</dbReference>
<keyword evidence="6" id="KW-1185">Reference proteome</keyword>
<dbReference type="GO" id="GO:0046872">
    <property type="term" value="F:metal ion binding"/>
    <property type="evidence" value="ECO:0007669"/>
    <property type="project" value="UniProtKB-KW"/>
</dbReference>
<keyword evidence="4" id="KW-0862">Zinc</keyword>
<organism evidence="5 6">
    <name type="scientific">Bradyrhizobium shewense</name>
    <dbReference type="NCBI Taxonomy" id="1761772"/>
    <lineage>
        <taxon>Bacteria</taxon>
        <taxon>Pseudomonadati</taxon>
        <taxon>Pseudomonadota</taxon>
        <taxon>Alphaproteobacteria</taxon>
        <taxon>Hyphomicrobiales</taxon>
        <taxon>Nitrobacteraceae</taxon>
        <taxon>Bradyrhizobium</taxon>
    </lineage>
</organism>
<accession>A0A1C3XUP3</accession>
<evidence type="ECO:0000313" key="6">
    <source>
        <dbReference type="Proteomes" id="UP000199184"/>
    </source>
</evidence>
<name>A0A1C3XUP3_9BRAD</name>
<evidence type="ECO:0000256" key="2">
    <source>
        <dbReference type="ARBA" id="ARBA00022679"/>
    </source>
</evidence>
<reference evidence="6" key="1">
    <citation type="submission" date="2016-08" db="EMBL/GenBank/DDBJ databases">
        <authorList>
            <person name="Varghese N."/>
            <person name="Submissions Spin"/>
        </authorList>
    </citation>
    <scope>NUCLEOTIDE SEQUENCE [LARGE SCALE GENOMIC DNA]</scope>
    <source>
        <strain evidence="6">ERR11</strain>
    </source>
</reference>
<evidence type="ECO:0000313" key="5">
    <source>
        <dbReference type="EMBL" id="SCB55972.1"/>
    </source>
</evidence>
<evidence type="ECO:0000256" key="1">
    <source>
        <dbReference type="ARBA" id="ARBA00001947"/>
    </source>
</evidence>
<proteinExistence type="predicted"/>
<keyword evidence="2" id="KW-0808">Transferase</keyword>
<protein>
    <submittedName>
        <fullName evidence="5">Uncharacterized conserved protein, DUF849 family</fullName>
    </submittedName>
</protein>
<dbReference type="Pfam" id="PF05853">
    <property type="entry name" value="BKACE"/>
    <property type="match status" value="1"/>
</dbReference>
<dbReference type="AlphaFoldDB" id="A0A1C3XUP3"/>
<dbReference type="PANTHER" id="PTHR37418">
    <property type="entry name" value="3-KETO-5-AMINOHEXANOATE CLEAVAGE ENZYME-RELATED"/>
    <property type="match status" value="1"/>
</dbReference>
<dbReference type="InterPro" id="IPR008567">
    <property type="entry name" value="BKACE"/>
</dbReference>
<dbReference type="EMBL" id="FMAI01000063">
    <property type="protein sequence ID" value="SCB55972.1"/>
    <property type="molecule type" value="Genomic_DNA"/>
</dbReference>
<dbReference type="Proteomes" id="UP000199184">
    <property type="component" value="Unassembled WGS sequence"/>
</dbReference>
<keyword evidence="3" id="KW-0479">Metal-binding</keyword>
<dbReference type="InterPro" id="IPR013785">
    <property type="entry name" value="Aldolase_TIM"/>
</dbReference>
<comment type="cofactor">
    <cofactor evidence="1">
        <name>Zn(2+)</name>
        <dbReference type="ChEBI" id="CHEBI:29105"/>
    </cofactor>
</comment>
<evidence type="ECO:0000256" key="3">
    <source>
        <dbReference type="ARBA" id="ARBA00022723"/>
    </source>
</evidence>